<reference evidence="6" key="1">
    <citation type="journal article" date="2014" name="Int. J. Syst. Evol. Microbiol.">
        <title>Complete genome sequence of Corynebacterium casei LMG S-19264T (=DSM 44701T), isolated from a smear-ripened cheese.</title>
        <authorList>
            <consortium name="US DOE Joint Genome Institute (JGI-PGF)"/>
            <person name="Walter F."/>
            <person name="Albersmeier A."/>
            <person name="Kalinowski J."/>
            <person name="Ruckert C."/>
        </authorList>
    </citation>
    <scope>NUCLEOTIDE SEQUENCE</scope>
    <source>
        <strain evidence="6">JCM 15759</strain>
    </source>
</reference>
<dbReference type="InterPro" id="IPR036188">
    <property type="entry name" value="FAD/NAD-bd_sf"/>
</dbReference>
<dbReference type="Pfam" id="PF01494">
    <property type="entry name" value="FAD_binding_3"/>
    <property type="match status" value="1"/>
</dbReference>
<protein>
    <recommendedName>
        <fullName evidence="5">FAD-binding domain-containing protein</fullName>
    </recommendedName>
</protein>
<evidence type="ECO:0000313" key="7">
    <source>
        <dbReference type="Proteomes" id="UP000656367"/>
    </source>
</evidence>
<dbReference type="AlphaFoldDB" id="A0A830FRR6"/>
<dbReference type="RefSeq" id="WP_188851658.1">
    <property type="nucleotide sequence ID" value="NZ_BMON01000001.1"/>
</dbReference>
<keyword evidence="3" id="KW-0274">FAD</keyword>
<evidence type="ECO:0000256" key="1">
    <source>
        <dbReference type="ARBA" id="ARBA00001974"/>
    </source>
</evidence>
<evidence type="ECO:0000256" key="3">
    <source>
        <dbReference type="ARBA" id="ARBA00022827"/>
    </source>
</evidence>
<dbReference type="PANTHER" id="PTHR43624">
    <property type="entry name" value="ELECTRON TRANSFER FLAVOPROTEIN-QUINONE OXIDOREDUCTASE YDIS-RELATED"/>
    <property type="match status" value="1"/>
</dbReference>
<dbReference type="SUPFAM" id="SSF54373">
    <property type="entry name" value="FAD-linked reductases, C-terminal domain"/>
    <property type="match status" value="1"/>
</dbReference>
<dbReference type="PRINTS" id="PR00420">
    <property type="entry name" value="RNGMNOXGNASE"/>
</dbReference>
<dbReference type="Gene3D" id="3.50.50.60">
    <property type="entry name" value="FAD/NAD(P)-binding domain"/>
    <property type="match status" value="1"/>
</dbReference>
<dbReference type="GO" id="GO:0016491">
    <property type="term" value="F:oxidoreductase activity"/>
    <property type="evidence" value="ECO:0007669"/>
    <property type="project" value="UniProtKB-KW"/>
</dbReference>
<dbReference type="OrthoDB" id="7950at2157"/>
<comment type="cofactor">
    <cofactor evidence="1">
        <name>FAD</name>
        <dbReference type="ChEBI" id="CHEBI:57692"/>
    </cofactor>
</comment>
<keyword evidence="4" id="KW-0560">Oxidoreductase</keyword>
<proteinExistence type="predicted"/>
<sequence>MTDAVEEYEAVVVGCGPGGAAAAATLARNGVETLVLERGVDAGSKNVSGGLIYAEESAPYTIDGLFPDFREEATERPVTENVIHNIAGDKVKSFDIGDLHHHDTAWADAVLRRKMDSWLAQQVHERTRETGGGLLTEVYVTGLLRERGEIVGVTTEELDPIKADIVVAADGVNSELARDAGLMDWEEPEEWFQGVKAVVDMEPELINARFDVAPDDGTAHLFSGDLFDGVRGGGFLYTNESSLSIGTVFHLDSIAEERAEPHELLDSLLTHPLMAQWLGDEYDEREYSAKLVPDSKKAAHPSPHEDRLVLVGDAAGQMQAQGPIIKGMNHAVTAGALAAEAFADARARGDTSQAGDLYEKKLHDEGVMDKLRPTGYRVFGQLGELGPVDNFSNAIAESAVGRFGVRAAAGLLERAYSSPRLVSMIPDTKLPYVTLPTVIAEELGEPVTDENTVSPPDLADRIGDLTYDVGDPHIELVDKSFEASGTAVTACPVSAEDFGGGCYRDEMVQTNGSEEHLVSLDTQPCVECGTCAIVADTEWEHPAGGKGVEFNQG</sequence>
<dbReference type="EMBL" id="BMON01000001">
    <property type="protein sequence ID" value="GGM30432.1"/>
    <property type="molecule type" value="Genomic_DNA"/>
</dbReference>
<comment type="caution">
    <text evidence="6">The sequence shown here is derived from an EMBL/GenBank/DDBJ whole genome shotgun (WGS) entry which is preliminary data.</text>
</comment>
<reference evidence="6" key="2">
    <citation type="submission" date="2020-09" db="EMBL/GenBank/DDBJ databases">
        <authorList>
            <person name="Sun Q."/>
            <person name="Ohkuma M."/>
        </authorList>
    </citation>
    <scope>NUCLEOTIDE SEQUENCE</scope>
    <source>
        <strain evidence="6">JCM 15759</strain>
    </source>
</reference>
<gene>
    <name evidence="6" type="ORF">GCM10009006_09880</name>
</gene>
<evidence type="ECO:0000256" key="4">
    <source>
        <dbReference type="ARBA" id="ARBA00023002"/>
    </source>
</evidence>
<dbReference type="InterPro" id="IPR002938">
    <property type="entry name" value="FAD-bd"/>
</dbReference>
<accession>A0A830FRR6</accession>
<evidence type="ECO:0000259" key="5">
    <source>
        <dbReference type="Pfam" id="PF01494"/>
    </source>
</evidence>
<dbReference type="SUPFAM" id="SSF51905">
    <property type="entry name" value="FAD/NAD(P)-binding domain"/>
    <property type="match status" value="1"/>
</dbReference>
<keyword evidence="2" id="KW-0285">Flavoprotein</keyword>
<feature type="domain" description="FAD-binding" evidence="5">
    <location>
        <begin position="8"/>
        <end position="344"/>
    </location>
</feature>
<evidence type="ECO:0000256" key="2">
    <source>
        <dbReference type="ARBA" id="ARBA00022630"/>
    </source>
</evidence>
<evidence type="ECO:0000313" key="6">
    <source>
        <dbReference type="EMBL" id="GGM30432.1"/>
    </source>
</evidence>
<dbReference type="InterPro" id="IPR039651">
    <property type="entry name" value="FixC-like"/>
</dbReference>
<name>A0A830FRR6_HALAR</name>
<dbReference type="PANTHER" id="PTHR43624:SF2">
    <property type="entry name" value="ELECTRON TRANSFER FLAVOPROTEIN-QUINONE OXIDOREDUCTASE YDIS-RELATED"/>
    <property type="match status" value="1"/>
</dbReference>
<dbReference type="Proteomes" id="UP000656367">
    <property type="component" value="Unassembled WGS sequence"/>
</dbReference>
<organism evidence="6 7">
    <name type="scientific">Haloarcula argentinensis</name>
    <dbReference type="NCBI Taxonomy" id="43776"/>
    <lineage>
        <taxon>Archaea</taxon>
        <taxon>Methanobacteriati</taxon>
        <taxon>Methanobacteriota</taxon>
        <taxon>Stenosarchaea group</taxon>
        <taxon>Halobacteria</taxon>
        <taxon>Halobacteriales</taxon>
        <taxon>Haloarculaceae</taxon>
        <taxon>Haloarcula</taxon>
    </lineage>
</organism>
<dbReference type="GO" id="GO:0071949">
    <property type="term" value="F:FAD binding"/>
    <property type="evidence" value="ECO:0007669"/>
    <property type="project" value="InterPro"/>
</dbReference>